<evidence type="ECO:0000256" key="1">
    <source>
        <dbReference type="SAM" id="MobiDB-lite"/>
    </source>
</evidence>
<organism evidence="2 3">
    <name type="scientific">Nocardiopsis sediminis</name>
    <dbReference type="NCBI Taxonomy" id="1778267"/>
    <lineage>
        <taxon>Bacteria</taxon>
        <taxon>Bacillati</taxon>
        <taxon>Actinomycetota</taxon>
        <taxon>Actinomycetes</taxon>
        <taxon>Streptosporangiales</taxon>
        <taxon>Nocardiopsidaceae</taxon>
        <taxon>Nocardiopsis</taxon>
    </lineage>
</organism>
<feature type="region of interest" description="Disordered" evidence="1">
    <location>
        <begin position="71"/>
        <end position="110"/>
    </location>
</feature>
<evidence type="ECO:0000313" key="2">
    <source>
        <dbReference type="EMBL" id="MFC3997538.1"/>
    </source>
</evidence>
<name>A0ABV8FQF4_9ACTN</name>
<dbReference type="EMBL" id="JBHSBH010000010">
    <property type="protein sequence ID" value="MFC3997538.1"/>
    <property type="molecule type" value="Genomic_DNA"/>
</dbReference>
<dbReference type="RefSeq" id="WP_378534576.1">
    <property type="nucleotide sequence ID" value="NZ_JBHSBH010000010.1"/>
</dbReference>
<evidence type="ECO:0008006" key="4">
    <source>
        <dbReference type="Google" id="ProtNLM"/>
    </source>
</evidence>
<accession>A0ABV8FQF4</accession>
<comment type="caution">
    <text evidence="2">The sequence shown here is derived from an EMBL/GenBank/DDBJ whole genome shotgun (WGS) entry which is preliminary data.</text>
</comment>
<keyword evidence="3" id="KW-1185">Reference proteome</keyword>
<proteinExistence type="predicted"/>
<protein>
    <recommendedName>
        <fullName evidence="4">Regulatory protein RecX</fullName>
    </recommendedName>
</protein>
<gene>
    <name evidence="2" type="ORF">ACFOVU_16515</name>
</gene>
<evidence type="ECO:0000313" key="3">
    <source>
        <dbReference type="Proteomes" id="UP001595847"/>
    </source>
</evidence>
<dbReference type="Proteomes" id="UP001595847">
    <property type="component" value="Unassembled WGS sequence"/>
</dbReference>
<reference evidence="3" key="1">
    <citation type="journal article" date="2019" name="Int. J. Syst. Evol. Microbiol.">
        <title>The Global Catalogue of Microorganisms (GCM) 10K type strain sequencing project: providing services to taxonomists for standard genome sequencing and annotation.</title>
        <authorList>
            <consortium name="The Broad Institute Genomics Platform"/>
            <consortium name="The Broad Institute Genome Sequencing Center for Infectious Disease"/>
            <person name="Wu L."/>
            <person name="Ma J."/>
        </authorList>
    </citation>
    <scope>NUCLEOTIDE SEQUENCE [LARGE SCALE GENOMIC DNA]</scope>
    <source>
        <strain evidence="3">TBRC 1826</strain>
    </source>
</reference>
<sequence>MDACEELVAALDSGRVTDAQAYLALKPLWRQERLTRPPGRPRQHFLRAREELKAAVLAGVLSQDEAQATLRLPAQGEPEDVESAPAPAARTATPPTTSGTAARGIHRERG</sequence>
<feature type="compositionally biased region" description="Low complexity" evidence="1">
    <location>
        <begin position="83"/>
        <end position="103"/>
    </location>
</feature>